<sequence>MDYNDFKKLSPDAAISAAASFSGFTPAEIRGIWHTESDNGQNKGPSSAGALGDFQIYPKTQQSLEGRLGIQFDPNDFHDSLFMAAQVLKENLGHFGNKPDALRAYNGGWDKAKWGNAETSAYAGKVLSAAGEKVVDTFQATEGLPAFTKAAARFQALDDSGVDAPLFKETGKPTEAFQAQYGPEDDPESGLYDEDARRLAFEGQHAGFAESVLDSMVHNTITGQLAAWVDEGKPDPSFNAMSDDNKAIIQKAGLYGNDQMMDYVLGAVNAKDFTHRLEVAQERSDLFRRMGNTPGWSPELGQLVGGMVDPVAILGSAGAGAAVSLTRGAAAAGRAARFMRGAAAGAAENVAIGELVDHMENQRFRMSSLLTNATFGAAMGGIGGLMHTPDGKLVTDDKVDVPEDFKPVLDNARENVEAVQNSISNRERAKGLAGDDPDGPVDDLSISTDAADMPNVDLGTGPSPGPRRVEREDGSVYYEGLTQEQYTPADAWSPTLGYKPEPTLGDPTYRALHDAGIITELRSAKDLPEVSSYQRHFGEAIPDDAQAVYIPQEDRVYVFKDRLTKENAENPMGLVMHEVGVHYGLERTVGTERYRQILGDLTKSEDARVREAMKAIPTDTPEHLRLEEALGYLVEKYPTLGVVQDIVAKLRNWLRENVPMFKNLAVSANDAIAYVRGSLERARREGKQSADLTFPYVWHGSPTKGIESLDLSYAGSGEGKSAFGFGHYVTSEKGTALDYRNKETARRGKPAESGGLYRLRVNADPAHMVDWDAPAAGQRAAAAFKEHGIELEGKTGGEAYNELAEKLGSQKAASEALAAAGVPGIKYATGRTRGANVKNSNYVLFRDSDLSMEARYSRTGQQPTQRNAPDYHGFTLNAREQAVADHLSTVNDKIDPAMQQQIDRLQAVLAKAPEWVKSKWAMSPGVSMSTSSSVHARQAGAVLFENSIGSAARPRNGTVSMDFERLRSAYSSPFLLQADPHITGLMTTKEKLDHMAGGIKARQRISTLAIEERMKHRAAVQAGVAHVSTAPAAVQKLASIMDQQVFKMVEDGVAAGSEYADAVKGGGVVGFMPQIWNWRKFGEALENDKPTWNALRKNFKQQYMERQVDPVLAEMVKDGADPAAIAAARDRLVQQVDSQVDNRLLKALQSPDERVTGEGLEYETLAAQLLDELFHGAEVTDDVIAQFRDKLTALRKDYSRTEFDLLREVDGVRLLDYVEHDLPETITHMARRFAGQTAMAKHGFKSKADFDSLLKLVQQDGPRRQDIEHIKFAGRAFGFAPMVVKDYPLLEALGNFTYSSIMGKLGIANLADLSNMVTALGIGQLPQVVGLALSKETPIVKQLGEMFGTGLTGADHRIQKYTADLKPNGRAMHGFGERILRISQRVAHATGYISGAHAVTRMLHKAFLPLLTETFVRAARGLDGGMSTARLADAGLSKEVLARIKTQLDKYEPSRKEGDAFHWDKWDDQYAADRMIDAIHRATYQVLQRALIGEAPMWRSESAIGAVLGQFHGYGMTAMGKQVIRNAALFDARTAAAFSFGLVWASLLYYSRLQLNTAGMSATAAREYMDKNTKGFALAQGVLTYFNMSGILPEGVGVADVLFGGHAYQNAPEAAAAISFYGNTTKAAHGVVNLLTGSDNPNRDKRAILRIVPGGNSIIGTYMMNHWKEPD</sequence>
<dbReference type="InterPro" id="IPR023346">
    <property type="entry name" value="Lysozyme-like_dom_sf"/>
</dbReference>
<keyword evidence="4" id="KW-1185">Reference proteome</keyword>
<dbReference type="Pfam" id="PF01464">
    <property type="entry name" value="SLT"/>
    <property type="match status" value="1"/>
</dbReference>
<organism evidence="3 4">
    <name type="scientific">Candidimonas nitroreducens</name>
    <dbReference type="NCBI Taxonomy" id="683354"/>
    <lineage>
        <taxon>Bacteria</taxon>
        <taxon>Pseudomonadati</taxon>
        <taxon>Pseudomonadota</taxon>
        <taxon>Betaproteobacteria</taxon>
        <taxon>Burkholderiales</taxon>
        <taxon>Alcaligenaceae</taxon>
        <taxon>Candidimonas</taxon>
    </lineage>
</organism>
<dbReference type="EMBL" id="NJIH01000004">
    <property type="protein sequence ID" value="OWT61870.1"/>
    <property type="molecule type" value="Genomic_DNA"/>
</dbReference>
<evidence type="ECO:0000313" key="4">
    <source>
        <dbReference type="Proteomes" id="UP000214603"/>
    </source>
</evidence>
<dbReference type="Proteomes" id="UP000214603">
    <property type="component" value="Unassembled WGS sequence"/>
</dbReference>
<name>A0A225MPL5_9BURK</name>
<protein>
    <recommendedName>
        <fullName evidence="2">Transglycosylase SLT domain-containing protein</fullName>
    </recommendedName>
</protein>
<evidence type="ECO:0000313" key="3">
    <source>
        <dbReference type="EMBL" id="OWT61870.1"/>
    </source>
</evidence>
<evidence type="ECO:0000256" key="1">
    <source>
        <dbReference type="SAM" id="MobiDB-lite"/>
    </source>
</evidence>
<comment type="caution">
    <text evidence="3">The sequence shown here is derived from an EMBL/GenBank/DDBJ whole genome shotgun (WGS) entry which is preliminary data.</text>
</comment>
<dbReference type="SUPFAM" id="SSF53955">
    <property type="entry name" value="Lysozyme-like"/>
    <property type="match status" value="1"/>
</dbReference>
<reference evidence="4" key="1">
    <citation type="submission" date="2017-06" db="EMBL/GenBank/DDBJ databases">
        <title>Herbaspirillum phytohormonus sp. nov., isolated from the root nodule of Robinia pseudoacacia in lead-zinc mine.</title>
        <authorList>
            <person name="Fan M."/>
            <person name="Lin Y."/>
        </authorList>
    </citation>
    <scope>NUCLEOTIDE SEQUENCE [LARGE SCALE GENOMIC DNA]</scope>
    <source>
        <strain evidence="4">SC-089</strain>
    </source>
</reference>
<feature type="domain" description="Transglycosylase SLT" evidence="2">
    <location>
        <begin position="15"/>
        <end position="114"/>
    </location>
</feature>
<feature type="region of interest" description="Disordered" evidence="1">
    <location>
        <begin position="424"/>
        <end position="470"/>
    </location>
</feature>
<dbReference type="OrthoDB" id="9151960at2"/>
<accession>A0A225MPL5</accession>
<evidence type="ECO:0000259" key="2">
    <source>
        <dbReference type="Pfam" id="PF01464"/>
    </source>
</evidence>
<dbReference type="RefSeq" id="WP_088602956.1">
    <property type="nucleotide sequence ID" value="NZ_NJIH01000004.1"/>
</dbReference>
<dbReference type="InterPro" id="IPR008258">
    <property type="entry name" value="Transglycosylase_SLT_dom_1"/>
</dbReference>
<gene>
    <name evidence="3" type="ORF">CEY11_08540</name>
</gene>
<proteinExistence type="predicted"/>
<dbReference type="Gene3D" id="1.10.530.10">
    <property type="match status" value="1"/>
</dbReference>